<feature type="domain" description="CBS" evidence="3">
    <location>
        <begin position="76"/>
        <end position="131"/>
    </location>
</feature>
<dbReference type="InterPro" id="IPR046342">
    <property type="entry name" value="CBS_dom_sf"/>
</dbReference>
<keyword evidence="1 2" id="KW-0129">CBS domain</keyword>
<comment type="caution">
    <text evidence="4">The sequence shown here is derived from an EMBL/GenBank/DDBJ whole genome shotgun (WGS) entry which is preliminary data.</text>
</comment>
<dbReference type="Proteomes" id="UP000613030">
    <property type="component" value="Unassembled WGS sequence"/>
</dbReference>
<name>A0ABS1KXS2_9BACT</name>
<evidence type="ECO:0000259" key="3">
    <source>
        <dbReference type="PROSITE" id="PS51371"/>
    </source>
</evidence>
<dbReference type="InterPro" id="IPR044725">
    <property type="entry name" value="CBSX3_CBS_dom"/>
</dbReference>
<dbReference type="CDD" id="cd04623">
    <property type="entry name" value="CBS_pair_bac_euk"/>
    <property type="match status" value="1"/>
</dbReference>
<protein>
    <submittedName>
        <fullName evidence="4">CBS domain-containing protein</fullName>
    </submittedName>
</protein>
<dbReference type="InterPro" id="IPR051257">
    <property type="entry name" value="Diverse_CBS-Domain"/>
</dbReference>
<dbReference type="RefSeq" id="WP_202013912.1">
    <property type="nucleotide sequence ID" value="NZ_JAERRB010000010.1"/>
</dbReference>
<proteinExistence type="predicted"/>
<feature type="domain" description="CBS" evidence="3">
    <location>
        <begin position="9"/>
        <end position="69"/>
    </location>
</feature>
<dbReference type="SMART" id="SM00116">
    <property type="entry name" value="CBS"/>
    <property type="match status" value="2"/>
</dbReference>
<dbReference type="InterPro" id="IPR000644">
    <property type="entry name" value="CBS_dom"/>
</dbReference>
<dbReference type="SUPFAM" id="SSF54631">
    <property type="entry name" value="CBS-domain pair"/>
    <property type="match status" value="1"/>
</dbReference>
<evidence type="ECO:0000313" key="5">
    <source>
        <dbReference type="Proteomes" id="UP000613030"/>
    </source>
</evidence>
<dbReference type="PANTHER" id="PTHR43080:SF2">
    <property type="entry name" value="CBS DOMAIN-CONTAINING PROTEIN"/>
    <property type="match status" value="1"/>
</dbReference>
<gene>
    <name evidence="4" type="ORF">JI741_23685</name>
</gene>
<dbReference type="PROSITE" id="PS51371">
    <property type="entry name" value="CBS"/>
    <property type="match status" value="2"/>
</dbReference>
<evidence type="ECO:0000313" key="4">
    <source>
        <dbReference type="EMBL" id="MBL0744254.1"/>
    </source>
</evidence>
<accession>A0ABS1KXS2</accession>
<dbReference type="Gene3D" id="3.10.580.10">
    <property type="entry name" value="CBS-domain"/>
    <property type="match status" value="1"/>
</dbReference>
<sequence length="142" mass="16163">MGKVRNILQNKGTAVFSVEPTITVYHGLELMVEQNVGGLLICENGKLVGIFTERDYARKLVLKGKNSKETLIRELMSERPITVCPDDSIEECMQVMTNRSIRHLPVLDGETLVGIISIGDIIRYMLEEQRFIIENLEQYITH</sequence>
<dbReference type="PANTHER" id="PTHR43080">
    <property type="entry name" value="CBS DOMAIN-CONTAINING PROTEIN CBSX3, MITOCHONDRIAL"/>
    <property type="match status" value="1"/>
</dbReference>
<keyword evidence="5" id="KW-1185">Reference proteome</keyword>
<reference evidence="4 5" key="1">
    <citation type="submission" date="2021-01" db="EMBL/GenBank/DDBJ databases">
        <title>Chryseolinea sp. Jin1 Genome sequencing and assembly.</title>
        <authorList>
            <person name="Kim I."/>
        </authorList>
    </citation>
    <scope>NUCLEOTIDE SEQUENCE [LARGE SCALE GENOMIC DNA]</scope>
    <source>
        <strain evidence="4 5">Jin1</strain>
    </source>
</reference>
<dbReference type="EMBL" id="JAERRB010000010">
    <property type="protein sequence ID" value="MBL0744254.1"/>
    <property type="molecule type" value="Genomic_DNA"/>
</dbReference>
<dbReference type="Pfam" id="PF00571">
    <property type="entry name" value="CBS"/>
    <property type="match status" value="2"/>
</dbReference>
<evidence type="ECO:0000256" key="1">
    <source>
        <dbReference type="ARBA" id="ARBA00023122"/>
    </source>
</evidence>
<organism evidence="4 5">
    <name type="scientific">Chryseolinea lacunae</name>
    <dbReference type="NCBI Taxonomy" id="2801331"/>
    <lineage>
        <taxon>Bacteria</taxon>
        <taxon>Pseudomonadati</taxon>
        <taxon>Bacteroidota</taxon>
        <taxon>Cytophagia</taxon>
        <taxon>Cytophagales</taxon>
        <taxon>Fulvivirgaceae</taxon>
        <taxon>Chryseolinea</taxon>
    </lineage>
</organism>
<evidence type="ECO:0000256" key="2">
    <source>
        <dbReference type="PROSITE-ProRule" id="PRU00703"/>
    </source>
</evidence>